<dbReference type="HOGENOM" id="CLU_021095_10_1_7"/>
<evidence type="ECO:0000313" key="5">
    <source>
        <dbReference type="EMBL" id="EGB16358.1"/>
    </source>
</evidence>
<proteinExistence type="inferred from homology"/>
<dbReference type="Gene3D" id="1.10.287.1120">
    <property type="entry name" value="Bipartite methylase S protein"/>
    <property type="match status" value="2"/>
</dbReference>
<dbReference type="Pfam" id="PF01420">
    <property type="entry name" value="Methylase_S"/>
    <property type="match status" value="2"/>
</dbReference>
<dbReference type="InterPro" id="IPR000055">
    <property type="entry name" value="Restrct_endonuc_typeI_TRD"/>
</dbReference>
<feature type="domain" description="Type I restriction modification DNA specificity" evidence="4">
    <location>
        <begin position="22"/>
        <end position="175"/>
    </location>
</feature>
<sequence>MGEKNKHALMPKLRFPEFRNDSGWEEAFLGDLVEIVSPPKKIKTSRYLREGRFPIIDQSPDVQCGWTNDVDTLIDNPLPLIVFGDHTCVLKLINRPFAQGADGIKIFKPKRTPSTEFLYHFLCAHPLEMESYKRHFSILKGAQIFYPEVEAEQKKIANCLSSLDEFIANEVSKLEVLRDHKCGLMQQLFPQEGQTQPRLRFPEFRNKPGWSKCKLGDLVSISSGKSPSQYALSSDGRYPFIKVEDLNNCTKYQVNSREYCNDAKGVVSEGALLFPKRGAAIELNKIRITSVGILFDTNLMAIIPHDATELEFLFYYLSCVGLSQIADTSTIPQINNKHIIPFIVYKPLRLEQQKIADCLTATDDSIAAQEAMIDALKTHKRGLMQQLFPAPEEQ</sequence>
<keyword evidence="6" id="KW-1185">Reference proteome</keyword>
<dbReference type="Proteomes" id="UP000007845">
    <property type="component" value="Chromosome"/>
</dbReference>
<dbReference type="GO" id="GO:0003677">
    <property type="term" value="F:DNA binding"/>
    <property type="evidence" value="ECO:0007669"/>
    <property type="project" value="UniProtKB-KW"/>
</dbReference>
<evidence type="ECO:0000313" key="6">
    <source>
        <dbReference type="Proteomes" id="UP000007845"/>
    </source>
</evidence>
<comment type="similarity">
    <text evidence="1">Belongs to the type-I restriction system S methylase family.</text>
</comment>
<gene>
    <name evidence="5" type="ORF">DND132_3155</name>
</gene>
<dbReference type="AlphaFoldDB" id="F0JKA9"/>
<name>F0JKA9_9BACT</name>
<dbReference type="EMBL" id="CP003220">
    <property type="protein sequence ID" value="EGB16358.1"/>
    <property type="molecule type" value="Genomic_DNA"/>
</dbReference>
<dbReference type="SUPFAM" id="SSF116734">
    <property type="entry name" value="DNA methylase specificity domain"/>
    <property type="match status" value="2"/>
</dbReference>
<dbReference type="InterPro" id="IPR052021">
    <property type="entry name" value="Type-I_RS_S_subunit"/>
</dbReference>
<keyword evidence="2" id="KW-0680">Restriction system</keyword>
<reference evidence="5 6" key="1">
    <citation type="journal article" date="2011" name="J. Bacteriol.">
        <title>Genome sequence of the mercury-methylating strain Desulfovibrio desulfuricans ND132.</title>
        <authorList>
            <person name="Brown S.D."/>
            <person name="Gilmour C.C."/>
            <person name="Kucken A.M."/>
            <person name="Wall J.D."/>
            <person name="Elias D.A."/>
            <person name="Brandt C.C."/>
            <person name="Podar M."/>
            <person name="Chertkov O."/>
            <person name="Held B."/>
            <person name="Bruce D.C."/>
            <person name="Detter J.C."/>
            <person name="Tapia R."/>
            <person name="Han C.S."/>
            <person name="Goodwin L.A."/>
            <person name="Cheng J.F."/>
            <person name="Pitluck S."/>
            <person name="Woyke T."/>
            <person name="Mikhailova N."/>
            <person name="Ivanova N.N."/>
            <person name="Han J."/>
            <person name="Lucas S."/>
            <person name="Lapidus A.L."/>
            <person name="Land M.L."/>
            <person name="Hauser L.J."/>
            <person name="Palumbo A.V."/>
        </authorList>
    </citation>
    <scope>NUCLEOTIDE SEQUENCE [LARGE SCALE GENOMIC DNA]</scope>
    <source>
        <strain evidence="5 6">ND132</strain>
    </source>
</reference>
<dbReference type="GO" id="GO:0009307">
    <property type="term" value="P:DNA restriction-modification system"/>
    <property type="evidence" value="ECO:0007669"/>
    <property type="project" value="UniProtKB-KW"/>
</dbReference>
<dbReference type="STRING" id="641491.DND132_3155"/>
<evidence type="ECO:0000259" key="4">
    <source>
        <dbReference type="Pfam" id="PF01420"/>
    </source>
</evidence>
<evidence type="ECO:0000256" key="3">
    <source>
        <dbReference type="ARBA" id="ARBA00023125"/>
    </source>
</evidence>
<dbReference type="PANTHER" id="PTHR30408:SF12">
    <property type="entry name" value="TYPE I RESTRICTION ENZYME MJAVIII SPECIFICITY SUBUNIT"/>
    <property type="match status" value="1"/>
</dbReference>
<dbReference type="eggNOG" id="COG0732">
    <property type="taxonomic scope" value="Bacteria"/>
</dbReference>
<accession>F0JKA9</accession>
<evidence type="ECO:0000256" key="1">
    <source>
        <dbReference type="ARBA" id="ARBA00010923"/>
    </source>
</evidence>
<dbReference type="KEGG" id="ddn:DND132_3155"/>
<feature type="domain" description="Type I restriction modification DNA specificity" evidence="4">
    <location>
        <begin position="209"/>
        <end position="376"/>
    </location>
</feature>
<protein>
    <submittedName>
        <fullName evidence="5">Restriction modification system DNA specificity domain-containing protein</fullName>
    </submittedName>
</protein>
<keyword evidence="3" id="KW-0238">DNA-binding</keyword>
<dbReference type="REBASE" id="34568">
    <property type="entry name" value="S.Dde132ORFEP"/>
</dbReference>
<dbReference type="PANTHER" id="PTHR30408">
    <property type="entry name" value="TYPE-1 RESTRICTION ENZYME ECOKI SPECIFICITY PROTEIN"/>
    <property type="match status" value="1"/>
</dbReference>
<evidence type="ECO:0000256" key="2">
    <source>
        <dbReference type="ARBA" id="ARBA00022747"/>
    </source>
</evidence>
<organism evidence="5 6">
    <name type="scientific">Pseudodesulfovibrio mercurii</name>
    <dbReference type="NCBI Taxonomy" id="641491"/>
    <lineage>
        <taxon>Bacteria</taxon>
        <taxon>Pseudomonadati</taxon>
        <taxon>Thermodesulfobacteriota</taxon>
        <taxon>Desulfovibrionia</taxon>
        <taxon>Desulfovibrionales</taxon>
        <taxon>Desulfovibrionaceae</taxon>
    </lineage>
</organism>
<dbReference type="InterPro" id="IPR044946">
    <property type="entry name" value="Restrct_endonuc_typeI_TRD_sf"/>
</dbReference>
<dbReference type="Gene3D" id="3.90.220.20">
    <property type="entry name" value="DNA methylase specificity domains"/>
    <property type="match status" value="2"/>
</dbReference>